<evidence type="ECO:0000313" key="1">
    <source>
        <dbReference type="EMBL" id="CEG47575.1"/>
    </source>
</evidence>
<sequence>MTQPEVLGVIRIQQLIKCTDIDTTIIWEKLAIRSTMPLSAHLLGEYVPQSA</sequence>
<dbReference type="RefSeq" id="XP_024583944.1">
    <property type="nucleotide sequence ID" value="XM_024718558.1"/>
</dbReference>
<dbReference type="EMBL" id="CCYD01002601">
    <property type="protein sequence ID" value="CEG47575.1"/>
    <property type="molecule type" value="Genomic_DNA"/>
</dbReference>
<proteinExistence type="predicted"/>
<organism evidence="1 2">
    <name type="scientific">Plasmopara halstedii</name>
    <name type="common">Downy mildew of sunflower</name>
    <dbReference type="NCBI Taxonomy" id="4781"/>
    <lineage>
        <taxon>Eukaryota</taxon>
        <taxon>Sar</taxon>
        <taxon>Stramenopiles</taxon>
        <taxon>Oomycota</taxon>
        <taxon>Peronosporomycetes</taxon>
        <taxon>Peronosporales</taxon>
        <taxon>Peronosporaceae</taxon>
        <taxon>Plasmopara</taxon>
    </lineage>
</organism>
<name>A0A0P1B0C7_PLAHL</name>
<accession>A0A0P1B0C7</accession>
<evidence type="ECO:0000313" key="2">
    <source>
        <dbReference type="Proteomes" id="UP000054928"/>
    </source>
</evidence>
<dbReference type="AlphaFoldDB" id="A0A0P1B0C7"/>
<dbReference type="Proteomes" id="UP000054928">
    <property type="component" value="Unassembled WGS sequence"/>
</dbReference>
<protein>
    <submittedName>
        <fullName evidence="1">Uncharacterized protein</fullName>
    </submittedName>
</protein>
<dbReference type="GeneID" id="36399498"/>
<reference evidence="2" key="1">
    <citation type="submission" date="2014-09" db="EMBL/GenBank/DDBJ databases">
        <authorList>
            <person name="Sharma Rahul"/>
            <person name="Thines Marco"/>
        </authorList>
    </citation>
    <scope>NUCLEOTIDE SEQUENCE [LARGE SCALE GENOMIC DNA]</scope>
</reference>
<keyword evidence="2" id="KW-1185">Reference proteome</keyword>